<evidence type="ECO:0000313" key="3">
    <source>
        <dbReference type="EMBL" id="CAF3509578.1"/>
    </source>
</evidence>
<protein>
    <submittedName>
        <fullName evidence="2">Uncharacterized protein</fullName>
    </submittedName>
</protein>
<comment type="caution">
    <text evidence="2">The sequence shown here is derived from an EMBL/GenBank/DDBJ whole genome shotgun (WGS) entry which is preliminary data.</text>
</comment>
<dbReference type="EMBL" id="CAJNOE010000326">
    <property type="protein sequence ID" value="CAF1150932.1"/>
    <property type="molecule type" value="Genomic_DNA"/>
</dbReference>
<evidence type="ECO:0000313" key="4">
    <source>
        <dbReference type="Proteomes" id="UP000663860"/>
    </source>
</evidence>
<sequence>MNILHLLIFISILLTTNAQWYIKKNNRPKLMNYPNPGKRSLLEDDESALIDIDCSKSYSQLYSSEERYAWISICGHRTLPLEFNEDSLSNDFDSSEDESSSVETAFHLAVKRSSYVAPPYFKDDNISFKKYMMQRLRRMINNK</sequence>
<name>A0A814SRI4_9BILA</name>
<accession>A0A814SRI4</accession>
<reference evidence="2" key="1">
    <citation type="submission" date="2021-02" db="EMBL/GenBank/DDBJ databases">
        <authorList>
            <person name="Nowell W R."/>
        </authorList>
    </citation>
    <scope>NUCLEOTIDE SEQUENCE</scope>
</reference>
<evidence type="ECO:0000256" key="1">
    <source>
        <dbReference type="SAM" id="SignalP"/>
    </source>
</evidence>
<gene>
    <name evidence="2" type="ORF">IZO911_LOCUS25767</name>
    <name evidence="3" type="ORF">KXQ929_LOCUS531</name>
</gene>
<keyword evidence="1" id="KW-0732">Signal</keyword>
<proteinExistence type="predicted"/>
<feature type="chain" id="PRO_5035602414" evidence="1">
    <location>
        <begin position="19"/>
        <end position="143"/>
    </location>
</feature>
<dbReference type="EMBL" id="CAJOBB010000012">
    <property type="protein sequence ID" value="CAF3509578.1"/>
    <property type="molecule type" value="Genomic_DNA"/>
</dbReference>
<evidence type="ECO:0000313" key="2">
    <source>
        <dbReference type="EMBL" id="CAF1150932.1"/>
    </source>
</evidence>
<organism evidence="2 4">
    <name type="scientific">Adineta steineri</name>
    <dbReference type="NCBI Taxonomy" id="433720"/>
    <lineage>
        <taxon>Eukaryota</taxon>
        <taxon>Metazoa</taxon>
        <taxon>Spiralia</taxon>
        <taxon>Gnathifera</taxon>
        <taxon>Rotifera</taxon>
        <taxon>Eurotatoria</taxon>
        <taxon>Bdelloidea</taxon>
        <taxon>Adinetida</taxon>
        <taxon>Adinetidae</taxon>
        <taxon>Adineta</taxon>
    </lineage>
</organism>
<feature type="signal peptide" evidence="1">
    <location>
        <begin position="1"/>
        <end position="18"/>
    </location>
</feature>
<dbReference type="Proteomes" id="UP000663860">
    <property type="component" value="Unassembled WGS sequence"/>
</dbReference>
<dbReference type="Proteomes" id="UP000663868">
    <property type="component" value="Unassembled WGS sequence"/>
</dbReference>
<dbReference type="AlphaFoldDB" id="A0A814SRI4"/>